<proteinExistence type="predicted"/>
<reference evidence="1" key="1">
    <citation type="submission" date="2022-11" db="EMBL/GenBank/DDBJ databases">
        <authorList>
            <person name="Petersen C."/>
        </authorList>
    </citation>
    <scope>NUCLEOTIDE SEQUENCE</scope>
    <source>
        <strain evidence="1">IBT 20477</strain>
    </source>
</reference>
<gene>
    <name evidence="1" type="ORF">N7449_005738</name>
</gene>
<evidence type="ECO:0000313" key="1">
    <source>
        <dbReference type="EMBL" id="KAJ5200935.1"/>
    </source>
</evidence>
<dbReference type="Proteomes" id="UP001150942">
    <property type="component" value="Unassembled WGS sequence"/>
</dbReference>
<evidence type="ECO:0000313" key="2">
    <source>
        <dbReference type="Proteomes" id="UP001150942"/>
    </source>
</evidence>
<dbReference type="EMBL" id="JAPQKQ010000004">
    <property type="protein sequence ID" value="KAJ5200935.1"/>
    <property type="molecule type" value="Genomic_DNA"/>
</dbReference>
<accession>A0A9W9MGM0</accession>
<comment type="caution">
    <text evidence="1">The sequence shown here is derived from an EMBL/GenBank/DDBJ whole genome shotgun (WGS) entry which is preliminary data.</text>
</comment>
<sequence length="222" mass="24708">MSDDSGTPDLECFKALPDDTFETMGSSARVIRTLMTYHIKTIQVVKYLRFKNVPPSVAERDFSKSTRSMYNHETRSLILKIVDGSHEVAKATLNTALDLTLHEMGLLSSIDPTGSARVRGGSCSKEPDGSWVPWPHLLGRDKKWPTVVIEIGVSKPFQKLRADAAWWLANSMGQVNLVLIVSINQTFPEITFQTIVLGPESSAKHRYIPIVRQSVTTSRAPK</sequence>
<dbReference type="AlphaFoldDB" id="A0A9W9MGM0"/>
<reference evidence="1" key="2">
    <citation type="journal article" date="2023" name="IMA Fungus">
        <title>Comparative genomic study of the Penicillium genus elucidates a diverse pangenome and 15 lateral gene transfer events.</title>
        <authorList>
            <person name="Petersen C."/>
            <person name="Sorensen T."/>
            <person name="Nielsen M.R."/>
            <person name="Sondergaard T.E."/>
            <person name="Sorensen J.L."/>
            <person name="Fitzpatrick D.A."/>
            <person name="Frisvad J.C."/>
            <person name="Nielsen K.L."/>
        </authorList>
    </citation>
    <scope>NUCLEOTIDE SEQUENCE</scope>
    <source>
        <strain evidence="1">IBT 20477</strain>
    </source>
</reference>
<dbReference type="OrthoDB" id="76567at2759"/>
<keyword evidence="2" id="KW-1185">Reference proteome</keyword>
<organism evidence="1 2">
    <name type="scientific">Penicillium cf. viridicatum</name>
    <dbReference type="NCBI Taxonomy" id="2972119"/>
    <lineage>
        <taxon>Eukaryota</taxon>
        <taxon>Fungi</taxon>
        <taxon>Dikarya</taxon>
        <taxon>Ascomycota</taxon>
        <taxon>Pezizomycotina</taxon>
        <taxon>Eurotiomycetes</taxon>
        <taxon>Eurotiomycetidae</taxon>
        <taxon>Eurotiales</taxon>
        <taxon>Aspergillaceae</taxon>
        <taxon>Penicillium</taxon>
    </lineage>
</organism>
<protein>
    <submittedName>
        <fullName evidence="1">Uncharacterized protein</fullName>
    </submittedName>
</protein>
<name>A0A9W9MGM0_9EURO</name>